<keyword evidence="3" id="KW-1185">Reference proteome</keyword>
<comment type="caution">
    <text evidence="2">The sequence shown here is derived from an EMBL/GenBank/DDBJ whole genome shotgun (WGS) entry which is preliminary data.</text>
</comment>
<keyword evidence="1" id="KW-0472">Membrane</keyword>
<keyword evidence="1" id="KW-0812">Transmembrane</keyword>
<evidence type="ECO:0000313" key="3">
    <source>
        <dbReference type="Proteomes" id="UP000543836"/>
    </source>
</evidence>
<organism evidence="2 3">
    <name type="scientific">Rhizobium leucaenae</name>
    <dbReference type="NCBI Taxonomy" id="29450"/>
    <lineage>
        <taxon>Bacteria</taxon>
        <taxon>Pseudomonadati</taxon>
        <taxon>Pseudomonadota</taxon>
        <taxon>Alphaproteobacteria</taxon>
        <taxon>Hyphomicrobiales</taxon>
        <taxon>Rhizobiaceae</taxon>
        <taxon>Rhizobium/Agrobacterium group</taxon>
        <taxon>Rhizobium</taxon>
    </lineage>
</organism>
<evidence type="ECO:0000313" key="2">
    <source>
        <dbReference type="EMBL" id="MBB4566037.1"/>
    </source>
</evidence>
<dbReference type="InterPro" id="IPR016936">
    <property type="entry name" value="UCP029693"/>
</dbReference>
<name>A0A7W6ZPY7_9HYPH</name>
<dbReference type="RefSeq" id="WP_028751725.1">
    <property type="nucleotide sequence ID" value="NZ_JACIIG010000001.1"/>
</dbReference>
<evidence type="ECO:0008006" key="4">
    <source>
        <dbReference type="Google" id="ProtNLM"/>
    </source>
</evidence>
<dbReference type="Proteomes" id="UP000543836">
    <property type="component" value="Unassembled WGS sequence"/>
</dbReference>
<dbReference type="Pfam" id="PF10095">
    <property type="entry name" value="DUF2333"/>
    <property type="match status" value="2"/>
</dbReference>
<dbReference type="EMBL" id="JACIIG010000001">
    <property type="protein sequence ID" value="MBB4566037.1"/>
    <property type="molecule type" value="Genomic_DNA"/>
</dbReference>
<protein>
    <recommendedName>
        <fullName evidence="4">DUF2333 family protein</fullName>
    </recommendedName>
</protein>
<gene>
    <name evidence="2" type="ORF">GGE60_000125</name>
</gene>
<dbReference type="AlphaFoldDB" id="A0A7W6ZPY7"/>
<sequence length="379" mass="42577">MLDSIAAFFKRIGRAIARGLGLLVVWLLWPFLAAHGWYRQRNLLIKLPIAVFLALIGTLYIYFIWQTQAWSGFDANYPDVYKFSDRKVGAGQELPAVNGQQAVANAPKSCQTSAIVDVTADLTDFNVNQNAWISSMLLYKLGFFGINWDDTPFLDNKAAFQRGVNQAVRRTSVELVDTLGRVRGTSGINSDLQSARGNLQFDETSWYFGMRPFGPKTPTPSYYRAAIGSLRKFNTDLGTCNAVFDSRADNLLQFIDRVANDLGSTSDILAERSENHNYGWFDMRADDRFWFAYGQLYGYYGILSAVGADFQQVIAERNLGTLWTGTMKQLQAALRIQPAIISNGREDGWIMPSHLATMGFYILRVRSNLVEMRTVLGGR</sequence>
<dbReference type="OrthoDB" id="7594726at2"/>
<feature type="transmembrane region" description="Helical" evidence="1">
    <location>
        <begin position="20"/>
        <end position="38"/>
    </location>
</feature>
<feature type="transmembrane region" description="Helical" evidence="1">
    <location>
        <begin position="44"/>
        <end position="65"/>
    </location>
</feature>
<keyword evidence="1" id="KW-1133">Transmembrane helix</keyword>
<reference evidence="2 3" key="1">
    <citation type="submission" date="2020-08" db="EMBL/GenBank/DDBJ databases">
        <title>Genomic Encyclopedia of Type Strains, Phase IV (KMG-V): Genome sequencing to study the core and pangenomes of soil and plant-associated prokaryotes.</title>
        <authorList>
            <person name="Whitman W."/>
        </authorList>
    </citation>
    <scope>NUCLEOTIDE SEQUENCE [LARGE SCALE GENOMIC DNA]</scope>
    <source>
        <strain evidence="2 3">SEMIA 492</strain>
    </source>
</reference>
<accession>A0A7W6ZPY7</accession>
<proteinExistence type="predicted"/>
<evidence type="ECO:0000256" key="1">
    <source>
        <dbReference type="SAM" id="Phobius"/>
    </source>
</evidence>